<evidence type="ECO:0000256" key="4">
    <source>
        <dbReference type="ARBA" id="ARBA00022741"/>
    </source>
</evidence>
<feature type="binding site" evidence="9">
    <location>
        <position position="49"/>
    </location>
    <ligand>
        <name>substrate</name>
    </ligand>
</feature>
<feature type="site" description="Transition state stabilizer" evidence="9">
    <location>
        <position position="25"/>
    </location>
</feature>
<evidence type="ECO:0000313" key="11">
    <source>
        <dbReference type="EMBL" id="EGN55969.1"/>
    </source>
</evidence>
<protein>
    <recommendedName>
        <fullName evidence="9">Phosphopantetheine adenylyltransferase</fullName>
        <ecNumber evidence="9">2.7.7.3</ecNumber>
    </recommendedName>
    <alternativeName>
        <fullName evidence="9">Dephospho-CoA pyrophosphorylase</fullName>
    </alternativeName>
    <alternativeName>
        <fullName evidence="9">Pantetheine-phosphate adenylyltransferase</fullName>
        <shortName evidence="9">PPAT</shortName>
    </alternativeName>
</protein>
<comment type="pathway">
    <text evidence="9">Cofactor biosynthesis; coenzyme A biosynthesis; CoA from (R)-pantothenate: step 4/5.</text>
</comment>
<keyword evidence="6 9" id="KW-0460">Magnesium</keyword>
<dbReference type="InterPro" id="IPR004821">
    <property type="entry name" value="Cyt_trans-like"/>
</dbReference>
<dbReference type="UniPathway" id="UPA00241">
    <property type="reaction ID" value="UER00355"/>
</dbReference>
<evidence type="ECO:0000256" key="5">
    <source>
        <dbReference type="ARBA" id="ARBA00022840"/>
    </source>
</evidence>
<evidence type="ECO:0000256" key="6">
    <source>
        <dbReference type="ARBA" id="ARBA00022842"/>
    </source>
</evidence>
<dbReference type="EC" id="2.7.7.3" evidence="9"/>
<dbReference type="Proteomes" id="UP000002772">
    <property type="component" value="Unassembled WGS sequence"/>
</dbReference>
<gene>
    <name evidence="9" type="primary">coaD</name>
    <name evidence="11" type="ORF">Premu_0487</name>
</gene>
<keyword evidence="4 9" id="KW-0547">Nucleotide-binding</keyword>
<evidence type="ECO:0000313" key="12">
    <source>
        <dbReference type="Proteomes" id="UP000002772"/>
    </source>
</evidence>
<dbReference type="eggNOG" id="COG0669">
    <property type="taxonomic scope" value="Bacteria"/>
</dbReference>
<feature type="binding site" evidence="9">
    <location>
        <begin position="17"/>
        <end position="18"/>
    </location>
    <ligand>
        <name>ATP</name>
        <dbReference type="ChEBI" id="CHEBI:30616"/>
    </ligand>
</feature>
<comment type="function">
    <text evidence="9">Reversibly transfers an adenylyl group from ATP to 4'-phosphopantetheine, yielding dephospho-CoA (dPCoA) and pyrophosphate.</text>
</comment>
<dbReference type="HAMAP" id="MF_00151">
    <property type="entry name" value="PPAT_bact"/>
    <property type="match status" value="1"/>
</dbReference>
<dbReference type="PANTHER" id="PTHR21342">
    <property type="entry name" value="PHOSPHOPANTETHEINE ADENYLYLTRANSFERASE"/>
    <property type="match status" value="1"/>
</dbReference>
<keyword evidence="5 9" id="KW-0067">ATP-binding</keyword>
<feature type="binding site" evidence="9">
    <location>
        <position position="17"/>
    </location>
    <ligand>
        <name>substrate</name>
    </ligand>
</feature>
<dbReference type="NCBIfam" id="TIGR01510">
    <property type="entry name" value="coaD_prev_kdtB"/>
    <property type="match status" value="1"/>
</dbReference>
<dbReference type="InterPro" id="IPR001980">
    <property type="entry name" value="PPAT"/>
</dbReference>
<keyword evidence="7 9" id="KW-0173">Coenzyme A biosynthesis</keyword>
<dbReference type="PRINTS" id="PR01020">
    <property type="entry name" value="LPSBIOSNTHSS"/>
</dbReference>
<feature type="binding site" evidence="9">
    <location>
        <position position="106"/>
    </location>
    <ligand>
        <name>ATP</name>
        <dbReference type="ChEBI" id="CHEBI:30616"/>
    </ligand>
</feature>
<dbReference type="Gene3D" id="3.40.50.620">
    <property type="entry name" value="HUPs"/>
    <property type="match status" value="1"/>
</dbReference>
<name>F8NBU3_9BACT</name>
<keyword evidence="2 9" id="KW-0808">Transferase</keyword>
<comment type="subunit">
    <text evidence="9">Homohexamer.</text>
</comment>
<evidence type="ECO:0000256" key="9">
    <source>
        <dbReference type="HAMAP-Rule" id="MF_00151"/>
    </source>
</evidence>
<dbReference type="STRING" id="688246.Premu_0487"/>
<dbReference type="GO" id="GO:0004595">
    <property type="term" value="F:pantetheine-phosphate adenylyltransferase activity"/>
    <property type="evidence" value="ECO:0007669"/>
    <property type="project" value="UniProtKB-UniRule"/>
</dbReference>
<dbReference type="GO" id="GO:0005524">
    <property type="term" value="F:ATP binding"/>
    <property type="evidence" value="ECO:0007669"/>
    <property type="project" value="UniProtKB-KW"/>
</dbReference>
<sequence length="169" mass="19302">MNTVNNPDARVAVFAGSFDPYTIGHDDIARRALRLFDRIVIVVAVNPEKHYMFPTEERVAAIRELYKDEPRVSVVVNDGMTVDIAVKVGAQFQVRGVRSTIDFEYERVEADYNRNLGNLETVLLYARPQFSSISSTAYRQLVYFHKDAEAQRLLPTINTQHPLPNTHHL</sequence>
<keyword evidence="3 9" id="KW-0548">Nucleotidyltransferase</keyword>
<dbReference type="EMBL" id="GL945017">
    <property type="protein sequence ID" value="EGN55969.1"/>
    <property type="molecule type" value="Genomic_DNA"/>
</dbReference>
<feature type="binding site" evidence="9">
    <location>
        <begin position="130"/>
        <end position="136"/>
    </location>
    <ligand>
        <name>ATP</name>
        <dbReference type="ChEBI" id="CHEBI:30616"/>
    </ligand>
</feature>
<feature type="domain" description="Cytidyltransferase-like" evidence="10">
    <location>
        <begin position="13"/>
        <end position="140"/>
    </location>
</feature>
<feature type="binding site" evidence="9">
    <location>
        <position position="95"/>
    </location>
    <ligand>
        <name>substrate</name>
    </ligand>
</feature>
<evidence type="ECO:0000256" key="8">
    <source>
        <dbReference type="ARBA" id="ARBA00029346"/>
    </source>
</evidence>
<dbReference type="RefSeq" id="WP_007572834.1">
    <property type="nucleotide sequence ID" value="NZ_BPTS01000001.1"/>
</dbReference>
<dbReference type="Pfam" id="PF01467">
    <property type="entry name" value="CTP_transf_like"/>
    <property type="match status" value="1"/>
</dbReference>
<comment type="similarity">
    <text evidence="9">Belongs to the bacterial CoaD family.</text>
</comment>
<proteinExistence type="inferred from homology"/>
<feature type="binding site" evidence="9">
    <location>
        <position position="25"/>
    </location>
    <ligand>
        <name>ATP</name>
        <dbReference type="ChEBI" id="CHEBI:30616"/>
    </ligand>
</feature>
<evidence type="ECO:0000256" key="3">
    <source>
        <dbReference type="ARBA" id="ARBA00022695"/>
    </source>
</evidence>
<dbReference type="OrthoDB" id="9806661at2"/>
<evidence type="ECO:0000259" key="10">
    <source>
        <dbReference type="Pfam" id="PF01467"/>
    </source>
</evidence>
<dbReference type="HOGENOM" id="CLU_100149_1_1_10"/>
<organism evidence="11 12">
    <name type="scientific">Hallella multisaccharivorax DSM 17128</name>
    <dbReference type="NCBI Taxonomy" id="688246"/>
    <lineage>
        <taxon>Bacteria</taxon>
        <taxon>Pseudomonadati</taxon>
        <taxon>Bacteroidota</taxon>
        <taxon>Bacteroidia</taxon>
        <taxon>Bacteroidales</taxon>
        <taxon>Prevotellaceae</taxon>
        <taxon>Hallella</taxon>
    </lineage>
</organism>
<dbReference type="GO" id="GO:0015937">
    <property type="term" value="P:coenzyme A biosynthetic process"/>
    <property type="evidence" value="ECO:0007669"/>
    <property type="project" value="UniProtKB-UniRule"/>
</dbReference>
<reference evidence="12" key="1">
    <citation type="journal article" date="2011" name="Stand. Genomic Sci.">
        <title>Non-contiguous finished genome sequence of the opportunistic oral pathogen Prevotella multisaccharivorax type strain (PPPA20).</title>
        <authorList>
            <person name="Pati A."/>
            <person name="Gronow S."/>
            <person name="Lu M."/>
            <person name="Lapidus A."/>
            <person name="Nolan M."/>
            <person name="Lucas S."/>
            <person name="Hammon N."/>
            <person name="Deshpande S."/>
            <person name="Cheng J.F."/>
            <person name="Tapia R."/>
            <person name="Han C."/>
            <person name="Goodwin L."/>
            <person name="Pitluck S."/>
            <person name="Liolios K."/>
            <person name="Pagani I."/>
            <person name="Mavromatis K."/>
            <person name="Mikhailova N."/>
            <person name="Huntemann M."/>
            <person name="Chen A."/>
            <person name="Palaniappan K."/>
            <person name="Land M."/>
            <person name="Hauser L."/>
            <person name="Detter J.C."/>
            <person name="Brambilla E.M."/>
            <person name="Rohde M."/>
            <person name="Goker M."/>
            <person name="Woyke T."/>
            <person name="Bristow J."/>
            <person name="Eisen J.A."/>
            <person name="Markowitz V."/>
            <person name="Hugenholtz P."/>
            <person name="Kyrpides N.C."/>
            <person name="Klenk H.P."/>
            <person name="Ivanova N."/>
        </authorList>
    </citation>
    <scope>NUCLEOTIDE SEQUENCE [LARGE SCALE GENOMIC DNA]</scope>
    <source>
        <strain evidence="12">DSM 17128</strain>
    </source>
</reference>
<evidence type="ECO:0000256" key="2">
    <source>
        <dbReference type="ARBA" id="ARBA00022679"/>
    </source>
</evidence>
<dbReference type="NCBIfam" id="TIGR00125">
    <property type="entry name" value="cyt_tran_rel"/>
    <property type="match status" value="1"/>
</dbReference>
<keyword evidence="12" id="KW-1185">Reference proteome</keyword>
<dbReference type="SUPFAM" id="SSF52374">
    <property type="entry name" value="Nucleotidylyl transferase"/>
    <property type="match status" value="1"/>
</dbReference>
<dbReference type="GO" id="GO:0005737">
    <property type="term" value="C:cytoplasm"/>
    <property type="evidence" value="ECO:0007669"/>
    <property type="project" value="UniProtKB-SubCell"/>
</dbReference>
<comment type="cofactor">
    <cofactor evidence="9">
        <name>Mg(2+)</name>
        <dbReference type="ChEBI" id="CHEBI:18420"/>
    </cofactor>
</comment>
<feature type="binding site" evidence="9">
    <location>
        <position position="81"/>
    </location>
    <ligand>
        <name>substrate</name>
    </ligand>
</feature>
<evidence type="ECO:0000256" key="7">
    <source>
        <dbReference type="ARBA" id="ARBA00022993"/>
    </source>
</evidence>
<dbReference type="AlphaFoldDB" id="F8NBU3"/>
<evidence type="ECO:0000256" key="1">
    <source>
        <dbReference type="ARBA" id="ARBA00022490"/>
    </source>
</evidence>
<comment type="subcellular location">
    <subcellularLocation>
        <location evidence="9">Cytoplasm</location>
    </subcellularLocation>
</comment>
<dbReference type="PANTHER" id="PTHR21342:SF1">
    <property type="entry name" value="PHOSPHOPANTETHEINE ADENYLYLTRANSFERASE"/>
    <property type="match status" value="1"/>
</dbReference>
<feature type="binding site" evidence="9">
    <location>
        <begin position="96"/>
        <end position="98"/>
    </location>
    <ligand>
        <name>ATP</name>
        <dbReference type="ChEBI" id="CHEBI:30616"/>
    </ligand>
</feature>
<comment type="catalytic activity">
    <reaction evidence="8 9">
        <text>(R)-4'-phosphopantetheine + ATP + H(+) = 3'-dephospho-CoA + diphosphate</text>
        <dbReference type="Rhea" id="RHEA:19801"/>
        <dbReference type="ChEBI" id="CHEBI:15378"/>
        <dbReference type="ChEBI" id="CHEBI:30616"/>
        <dbReference type="ChEBI" id="CHEBI:33019"/>
        <dbReference type="ChEBI" id="CHEBI:57328"/>
        <dbReference type="ChEBI" id="CHEBI:61723"/>
        <dbReference type="EC" id="2.7.7.3"/>
    </reaction>
</comment>
<keyword evidence="1 9" id="KW-0963">Cytoplasm</keyword>
<dbReference type="InterPro" id="IPR014729">
    <property type="entry name" value="Rossmann-like_a/b/a_fold"/>
</dbReference>
<accession>F8NBU3</accession>